<keyword evidence="2" id="KW-1185">Reference proteome</keyword>
<dbReference type="EMBL" id="FQNC01000020">
    <property type="protein sequence ID" value="SGY25343.1"/>
    <property type="molecule type" value="Genomic_DNA"/>
</dbReference>
<proteinExistence type="predicted"/>
<gene>
    <name evidence="1" type="primary">BQ5605_C018g08603</name>
    <name evidence="1" type="ORF">BQ5605_C018G08603</name>
</gene>
<sequence length="63" mass="6833">MKEADIDALIRTLVHVAAVGEAKGGDDEARKQLLRRSSALFATPIREFAIASPYDTTDSRCAL</sequence>
<evidence type="ECO:0000313" key="1">
    <source>
        <dbReference type="EMBL" id="SGY25343.1"/>
    </source>
</evidence>
<name>A0A2X0LWJ7_9BASI</name>
<accession>A0A2X0LWJ7</accession>
<dbReference type="Proteomes" id="UP000249464">
    <property type="component" value="Unassembled WGS sequence"/>
</dbReference>
<dbReference type="AlphaFoldDB" id="A0A2X0LWJ7"/>
<organism evidence="1 2">
    <name type="scientific">Microbotryum silenes-dioicae</name>
    <dbReference type="NCBI Taxonomy" id="796604"/>
    <lineage>
        <taxon>Eukaryota</taxon>
        <taxon>Fungi</taxon>
        <taxon>Dikarya</taxon>
        <taxon>Basidiomycota</taxon>
        <taxon>Pucciniomycotina</taxon>
        <taxon>Microbotryomycetes</taxon>
        <taxon>Microbotryales</taxon>
        <taxon>Microbotryaceae</taxon>
        <taxon>Microbotryum</taxon>
    </lineage>
</organism>
<reference evidence="1 2" key="1">
    <citation type="submission" date="2016-11" db="EMBL/GenBank/DDBJ databases">
        <authorList>
            <person name="Jaros S."/>
            <person name="Januszkiewicz K."/>
            <person name="Wedrychowicz H."/>
        </authorList>
    </citation>
    <scope>NUCLEOTIDE SEQUENCE [LARGE SCALE GENOMIC DNA]</scope>
</reference>
<dbReference type="STRING" id="796604.A0A2X0LWJ7"/>
<protein>
    <submittedName>
        <fullName evidence="1">BQ5605_C018g08603 protein</fullName>
    </submittedName>
</protein>
<evidence type="ECO:0000313" key="2">
    <source>
        <dbReference type="Proteomes" id="UP000249464"/>
    </source>
</evidence>